<comment type="caution">
    <text evidence="3">The sequence shown here is derived from an EMBL/GenBank/DDBJ whole genome shotgun (WGS) entry which is preliminary data.</text>
</comment>
<evidence type="ECO:0000259" key="2">
    <source>
        <dbReference type="Pfam" id="PF00117"/>
    </source>
</evidence>
<dbReference type="PROSITE" id="PS51273">
    <property type="entry name" value="GATASE_TYPE_1"/>
    <property type="match status" value="1"/>
</dbReference>
<keyword evidence="3" id="KW-0315">Glutamine amidotransferase</keyword>
<dbReference type="Gene3D" id="3.40.50.880">
    <property type="match status" value="2"/>
</dbReference>
<accession>A0A506YAV9</accession>
<dbReference type="InterPro" id="IPR044992">
    <property type="entry name" value="ChyE-like"/>
</dbReference>
<feature type="domain" description="Glutamine amidotransferase" evidence="2">
    <location>
        <begin position="111"/>
        <end position="220"/>
    </location>
</feature>
<dbReference type="InterPro" id="IPR029062">
    <property type="entry name" value="Class_I_gatase-like"/>
</dbReference>
<feature type="region of interest" description="Disordered" evidence="1">
    <location>
        <begin position="91"/>
        <end position="117"/>
    </location>
</feature>
<organism evidence="3 4">
    <name type="scientific">Schumannella soli</name>
    <dbReference type="NCBI Taxonomy" id="2590779"/>
    <lineage>
        <taxon>Bacteria</taxon>
        <taxon>Bacillati</taxon>
        <taxon>Actinomycetota</taxon>
        <taxon>Actinomycetes</taxon>
        <taxon>Micrococcales</taxon>
        <taxon>Microbacteriaceae</taxon>
        <taxon>Schumannella</taxon>
    </lineage>
</organism>
<dbReference type="OrthoDB" id="5196541at2"/>
<dbReference type="EMBL" id="VHQG01000001">
    <property type="protein sequence ID" value="TPW78217.1"/>
    <property type="molecule type" value="Genomic_DNA"/>
</dbReference>
<keyword evidence="4" id="KW-1185">Reference proteome</keyword>
<dbReference type="GO" id="GO:0016740">
    <property type="term" value="F:transferase activity"/>
    <property type="evidence" value="ECO:0007669"/>
    <property type="project" value="UniProtKB-KW"/>
</dbReference>
<sequence length="271" mass="28146">MPSIRPSVRRTAVALRHVAFEDLGLLEPLLVDRGYDVTVLDVGVDDLAPAADADLLVVLGGPVGVGDVAAYPVLGEEIALLRERLGADRSVSSAGRRSERGATTSRARNPIARSATASAAPRPTLGICLGAQLIAAALDAEVRPTGRVEIGYSPLTLTTEGAAGPLAEVADVPVLHWHGDAFAIPAGAAHLAATPGFPNQAFALGATVLGLQFHLETDPARLEQWLIGHSGELAAHGLDPHELRAQAREHGAALADAARRAFTRWLDALPG</sequence>
<feature type="compositionally biased region" description="Polar residues" evidence="1">
    <location>
        <begin position="91"/>
        <end position="107"/>
    </location>
</feature>
<proteinExistence type="predicted"/>
<evidence type="ECO:0000256" key="1">
    <source>
        <dbReference type="SAM" id="MobiDB-lite"/>
    </source>
</evidence>
<keyword evidence="3" id="KW-0808">Transferase</keyword>
<reference evidence="3 4" key="1">
    <citation type="submission" date="2019-06" db="EMBL/GenBank/DDBJ databases">
        <authorList>
            <person name="Li F."/>
        </authorList>
    </citation>
    <scope>NUCLEOTIDE SEQUENCE [LARGE SCALE GENOMIC DNA]</scope>
    <source>
        <strain evidence="3 4">10F1D-1</strain>
    </source>
</reference>
<dbReference type="GO" id="GO:0005829">
    <property type="term" value="C:cytosol"/>
    <property type="evidence" value="ECO:0007669"/>
    <property type="project" value="TreeGrafter"/>
</dbReference>
<evidence type="ECO:0000313" key="3">
    <source>
        <dbReference type="EMBL" id="TPW78217.1"/>
    </source>
</evidence>
<evidence type="ECO:0000313" key="4">
    <source>
        <dbReference type="Proteomes" id="UP000316252"/>
    </source>
</evidence>
<dbReference type="PANTHER" id="PTHR42695">
    <property type="entry name" value="GLUTAMINE AMIDOTRANSFERASE YLR126C-RELATED"/>
    <property type="match status" value="1"/>
</dbReference>
<dbReference type="Pfam" id="PF00117">
    <property type="entry name" value="GATase"/>
    <property type="match status" value="1"/>
</dbReference>
<dbReference type="PANTHER" id="PTHR42695:SF5">
    <property type="entry name" value="GLUTAMINE AMIDOTRANSFERASE YLR126C-RELATED"/>
    <property type="match status" value="1"/>
</dbReference>
<dbReference type="AlphaFoldDB" id="A0A506YAV9"/>
<dbReference type="SUPFAM" id="SSF52317">
    <property type="entry name" value="Class I glutamine amidotransferase-like"/>
    <property type="match status" value="2"/>
</dbReference>
<dbReference type="InterPro" id="IPR017926">
    <property type="entry name" value="GATASE"/>
</dbReference>
<protein>
    <submittedName>
        <fullName evidence="3">Glutamine amidotransferase</fullName>
    </submittedName>
</protein>
<dbReference type="CDD" id="cd01741">
    <property type="entry name" value="GATase1_1"/>
    <property type="match status" value="1"/>
</dbReference>
<dbReference type="Proteomes" id="UP000316252">
    <property type="component" value="Unassembled WGS sequence"/>
</dbReference>
<name>A0A506YAV9_9MICO</name>
<gene>
    <name evidence="3" type="ORF">FJ657_05075</name>
</gene>